<dbReference type="PANTHER" id="PTHR31672:SF2">
    <property type="entry name" value="F-BOX DOMAIN-CONTAINING PROTEIN"/>
    <property type="match status" value="1"/>
</dbReference>
<dbReference type="Gene3D" id="1.20.1280.50">
    <property type="match status" value="1"/>
</dbReference>
<evidence type="ECO:0000313" key="3">
    <source>
        <dbReference type="EMBL" id="RXH68996.1"/>
    </source>
</evidence>
<dbReference type="PANTHER" id="PTHR31672">
    <property type="entry name" value="BNACNNG10540D PROTEIN"/>
    <property type="match status" value="1"/>
</dbReference>
<dbReference type="SUPFAM" id="SSF81383">
    <property type="entry name" value="F-box domain"/>
    <property type="match status" value="1"/>
</dbReference>
<protein>
    <recommendedName>
        <fullName evidence="2">F-box domain-containing protein</fullName>
    </recommendedName>
</protein>
<dbReference type="AlphaFoldDB" id="A0A498HC07"/>
<dbReference type="Pfam" id="PF12937">
    <property type="entry name" value="F-box-like"/>
    <property type="match status" value="1"/>
</dbReference>
<dbReference type="Gene3D" id="2.120.10.80">
    <property type="entry name" value="Kelch-type beta propeller"/>
    <property type="match status" value="1"/>
</dbReference>
<evidence type="ECO:0000313" key="4">
    <source>
        <dbReference type="Proteomes" id="UP000290289"/>
    </source>
</evidence>
<dbReference type="SUPFAM" id="SSF117281">
    <property type="entry name" value="Kelch motif"/>
    <property type="match status" value="1"/>
</dbReference>
<dbReference type="Proteomes" id="UP000290289">
    <property type="component" value="Chromosome 17"/>
</dbReference>
<feature type="signal peptide" evidence="1">
    <location>
        <begin position="1"/>
        <end position="19"/>
    </location>
</feature>
<accession>A0A498HC07</accession>
<name>A0A498HC07_MALDO</name>
<feature type="domain" description="F-box" evidence="2">
    <location>
        <begin position="2"/>
        <end position="38"/>
    </location>
</feature>
<feature type="chain" id="PRO_5019736299" description="F-box domain-containing protein" evidence="1">
    <location>
        <begin position="20"/>
        <end position="389"/>
    </location>
</feature>
<dbReference type="EMBL" id="RDQH01000343">
    <property type="protein sequence ID" value="RXH68996.1"/>
    <property type="molecule type" value="Genomic_DNA"/>
</dbReference>
<organism evidence="3 4">
    <name type="scientific">Malus domestica</name>
    <name type="common">Apple</name>
    <name type="synonym">Pyrus malus</name>
    <dbReference type="NCBI Taxonomy" id="3750"/>
    <lineage>
        <taxon>Eukaryota</taxon>
        <taxon>Viridiplantae</taxon>
        <taxon>Streptophyta</taxon>
        <taxon>Embryophyta</taxon>
        <taxon>Tracheophyta</taxon>
        <taxon>Spermatophyta</taxon>
        <taxon>Magnoliopsida</taxon>
        <taxon>eudicotyledons</taxon>
        <taxon>Gunneridae</taxon>
        <taxon>Pentapetalae</taxon>
        <taxon>rosids</taxon>
        <taxon>fabids</taxon>
        <taxon>Rosales</taxon>
        <taxon>Rosaceae</taxon>
        <taxon>Amygdaloideae</taxon>
        <taxon>Maleae</taxon>
        <taxon>Malus</taxon>
    </lineage>
</organism>
<dbReference type="InterPro" id="IPR015915">
    <property type="entry name" value="Kelch-typ_b-propeller"/>
</dbReference>
<dbReference type="InterPro" id="IPR036047">
    <property type="entry name" value="F-box-like_dom_sf"/>
</dbReference>
<evidence type="ECO:0000256" key="1">
    <source>
        <dbReference type="SAM" id="SignalP"/>
    </source>
</evidence>
<dbReference type="InterPro" id="IPR001810">
    <property type="entry name" value="F-box_dom"/>
</dbReference>
<comment type="caution">
    <text evidence="3">The sequence shown here is derived from an EMBL/GenBank/DDBJ whole genome shotgun (WGS) entry which is preliminary data.</text>
</comment>
<reference evidence="3 4" key="1">
    <citation type="submission" date="2018-10" db="EMBL/GenBank/DDBJ databases">
        <title>A high-quality apple genome assembly.</title>
        <authorList>
            <person name="Hu J."/>
        </authorList>
    </citation>
    <scope>NUCLEOTIDE SEQUENCE [LARGE SCALE GENOMIC DNA]</scope>
    <source>
        <strain evidence="4">cv. HFTH1</strain>
        <tissue evidence="3">Young leaf</tissue>
    </source>
</reference>
<gene>
    <name evidence="3" type="ORF">DVH24_031329</name>
</gene>
<proteinExistence type="predicted"/>
<sequence>MWNNLPCDLLTNIFSFLSADSFACAKSTCRHWQACASSAAGNYPFLLQNHHPPWFVALPLHDHGALCSCYALNPSNNNWYVLSMDFLPAPVRYVGPLDSFILLRPTVSTFLQLGLCNPFTRQYKPFPKLNIKRTNPAVGVVPVRSVASPNNSLFCETNATLQNSCFSSRIYVAGGMSEASRGGATYEPTLEMYDPQLDMWWVVGSMPMEFAVRLTVWTPKESVYCDGVLYWMTSARAYSLMGYEIGSNTWKELSVPMADKLEFAVLVLRNGRLTLVGGGVCVSGACVWELGEGDIWVLVEKVPSEMGMKLMGDRGSWASTKCVGGDGAIYLYRDLWSGMVVWREVGDKSRSQWEWYWIEGCSSIRGKQVRNLQVKGVLIYPNLVPSFIF</sequence>
<keyword evidence="4" id="KW-1185">Reference proteome</keyword>
<dbReference type="InterPro" id="IPR050796">
    <property type="entry name" value="SCF_F-box_component"/>
</dbReference>
<evidence type="ECO:0000259" key="2">
    <source>
        <dbReference type="Pfam" id="PF12937"/>
    </source>
</evidence>
<keyword evidence="1" id="KW-0732">Signal</keyword>